<evidence type="ECO:0000256" key="2">
    <source>
        <dbReference type="ARBA" id="ARBA00022448"/>
    </source>
</evidence>
<evidence type="ECO:0000256" key="4">
    <source>
        <dbReference type="ARBA" id="ARBA00022989"/>
    </source>
</evidence>
<sequence>MLGSIVALNMLALAATDLYLPSVPALPEILGISLESAQMTLVAFAAGFAISQIFMGAFGDIYSRRAVLGTSVALFVPATIACAMAQSADALIAARFVQGAAGAASAALTAPLIRALFEEARAIHAMSIIGSIDAVIPAFAPILGAWIFISFGWSWNFWLLAIITIPAGLIAFLAMPRELPKPGRDLVGALLGYTALLKHPAYMGYALSHAAALGGFLGLVFSTPALLRIHMDGGPSEFVGTQILWVGVFLIAAQMTGRLAVRLGADRLIMVGNQLQIVGGVLLVGYTLLAANPAWWLHALAAVPTCIGLGLRGGAGFARAIDMMPSHAARASAFILFASMAATALCTAAAAPFLETGVWAGAVSVLVMSVIALLLLRLTRQ</sequence>
<evidence type="ECO:0000313" key="8">
    <source>
        <dbReference type="EMBL" id="CDO60234.1"/>
    </source>
</evidence>
<dbReference type="Pfam" id="PF07690">
    <property type="entry name" value="MFS_1"/>
    <property type="match status" value="1"/>
</dbReference>
<keyword evidence="5 6" id="KW-0472">Membrane</keyword>
<name>X5MFX0_9HYPH</name>
<dbReference type="InterPro" id="IPR020846">
    <property type="entry name" value="MFS_dom"/>
</dbReference>
<feature type="transmembrane region" description="Helical" evidence="6">
    <location>
        <begin position="295"/>
        <end position="321"/>
    </location>
</feature>
<dbReference type="KEGG" id="pect:BN1012_Phect2021"/>
<dbReference type="InterPro" id="IPR011701">
    <property type="entry name" value="MFS"/>
</dbReference>
<feature type="transmembrane region" description="Helical" evidence="6">
    <location>
        <begin position="242"/>
        <end position="261"/>
    </location>
</feature>
<evidence type="ECO:0000256" key="6">
    <source>
        <dbReference type="SAM" id="Phobius"/>
    </source>
</evidence>
<protein>
    <submittedName>
        <fullName evidence="8">Bicyclomycin resistance protein</fullName>
    </submittedName>
</protein>
<dbReference type="Proteomes" id="UP000032160">
    <property type="component" value="Chromosome I"/>
</dbReference>
<feature type="transmembrane region" description="Helical" evidence="6">
    <location>
        <begin position="66"/>
        <end position="86"/>
    </location>
</feature>
<dbReference type="GO" id="GO:0016020">
    <property type="term" value="C:membrane"/>
    <property type="evidence" value="ECO:0007669"/>
    <property type="project" value="UniProtKB-SubCell"/>
</dbReference>
<organism evidence="8 9">
    <name type="scientific">Candidatus Phaeomarinibacter ectocarpi</name>
    <dbReference type="NCBI Taxonomy" id="1458461"/>
    <lineage>
        <taxon>Bacteria</taxon>
        <taxon>Pseudomonadati</taxon>
        <taxon>Pseudomonadota</taxon>
        <taxon>Alphaproteobacteria</taxon>
        <taxon>Hyphomicrobiales</taxon>
        <taxon>Parvibaculaceae</taxon>
        <taxon>Candidatus Phaeomarinibacter</taxon>
    </lineage>
</organism>
<gene>
    <name evidence="8" type="ORF">BN1012_Phect2021</name>
</gene>
<keyword evidence="4 6" id="KW-1133">Transmembrane helix</keyword>
<dbReference type="SUPFAM" id="SSF103473">
    <property type="entry name" value="MFS general substrate transporter"/>
    <property type="match status" value="1"/>
</dbReference>
<dbReference type="EMBL" id="HG966617">
    <property type="protein sequence ID" value="CDO60234.1"/>
    <property type="molecule type" value="Genomic_DNA"/>
</dbReference>
<dbReference type="AlphaFoldDB" id="X5MFX0"/>
<dbReference type="STRING" id="1458461.BN1012_Phect2021"/>
<feature type="transmembrane region" description="Helical" evidence="6">
    <location>
        <begin position="38"/>
        <end position="59"/>
    </location>
</feature>
<dbReference type="HOGENOM" id="CLU_001265_47_5_5"/>
<dbReference type="PROSITE" id="PS50850">
    <property type="entry name" value="MFS"/>
    <property type="match status" value="1"/>
</dbReference>
<reference evidence="8 9" key="1">
    <citation type="journal article" date="2014" name="Front. Genet.">
        <title>Genome and metabolic network of "Candidatus Phaeomarinobacter ectocarpi" Ec32, a new candidate genus of Alphaproteobacteria frequently associated with brown algae.</title>
        <authorList>
            <person name="Dittami S.M."/>
            <person name="Barbeyron T."/>
            <person name="Boyen C."/>
            <person name="Cambefort J."/>
            <person name="Collet G."/>
            <person name="Delage L."/>
            <person name="Gobet A."/>
            <person name="Groisillier A."/>
            <person name="Leblanc C."/>
            <person name="Michel G."/>
            <person name="Scornet D."/>
            <person name="Siegel A."/>
            <person name="Tapia J.E."/>
            <person name="Tonon T."/>
        </authorList>
    </citation>
    <scope>NUCLEOTIDE SEQUENCE [LARGE SCALE GENOMIC DNA]</scope>
    <source>
        <strain evidence="8 9">Ec32</strain>
    </source>
</reference>
<feature type="transmembrane region" description="Helical" evidence="6">
    <location>
        <begin position="268"/>
        <end position="289"/>
    </location>
</feature>
<evidence type="ECO:0000256" key="3">
    <source>
        <dbReference type="ARBA" id="ARBA00022692"/>
    </source>
</evidence>
<dbReference type="PANTHER" id="PTHR42718:SF9">
    <property type="entry name" value="MAJOR FACILITATOR SUPERFAMILY MULTIDRUG TRANSPORTER MFSC"/>
    <property type="match status" value="1"/>
</dbReference>
<dbReference type="PANTHER" id="PTHR42718">
    <property type="entry name" value="MAJOR FACILITATOR SUPERFAMILY MULTIDRUG TRANSPORTER MFSC"/>
    <property type="match status" value="1"/>
</dbReference>
<feature type="transmembrane region" description="Helical" evidence="6">
    <location>
        <begin position="333"/>
        <end position="351"/>
    </location>
</feature>
<feature type="transmembrane region" description="Helical" evidence="6">
    <location>
        <begin position="202"/>
        <end position="222"/>
    </location>
</feature>
<feature type="transmembrane region" description="Helical" evidence="6">
    <location>
        <begin position="357"/>
        <end position="376"/>
    </location>
</feature>
<evidence type="ECO:0000313" key="9">
    <source>
        <dbReference type="Proteomes" id="UP000032160"/>
    </source>
</evidence>
<dbReference type="InterPro" id="IPR036259">
    <property type="entry name" value="MFS_trans_sf"/>
</dbReference>
<accession>X5MFX0</accession>
<proteinExistence type="predicted"/>
<dbReference type="Gene3D" id="1.20.1720.10">
    <property type="entry name" value="Multidrug resistance protein D"/>
    <property type="match status" value="1"/>
</dbReference>
<dbReference type="GO" id="GO:0022857">
    <property type="term" value="F:transmembrane transporter activity"/>
    <property type="evidence" value="ECO:0007669"/>
    <property type="project" value="InterPro"/>
</dbReference>
<keyword evidence="2" id="KW-0813">Transport</keyword>
<evidence type="ECO:0000259" key="7">
    <source>
        <dbReference type="PROSITE" id="PS50850"/>
    </source>
</evidence>
<evidence type="ECO:0000256" key="5">
    <source>
        <dbReference type="ARBA" id="ARBA00023136"/>
    </source>
</evidence>
<feature type="domain" description="Major facilitator superfamily (MFS) profile" evidence="7">
    <location>
        <begin position="1"/>
        <end position="381"/>
    </location>
</feature>
<evidence type="ECO:0000256" key="1">
    <source>
        <dbReference type="ARBA" id="ARBA00004141"/>
    </source>
</evidence>
<feature type="transmembrane region" description="Helical" evidence="6">
    <location>
        <begin position="125"/>
        <end position="149"/>
    </location>
</feature>
<keyword evidence="3 6" id="KW-0812">Transmembrane</keyword>
<keyword evidence="9" id="KW-1185">Reference proteome</keyword>
<feature type="transmembrane region" description="Helical" evidence="6">
    <location>
        <begin position="92"/>
        <end position="113"/>
    </location>
</feature>
<comment type="subcellular location">
    <subcellularLocation>
        <location evidence="1">Membrane</location>
        <topology evidence="1">Multi-pass membrane protein</topology>
    </subcellularLocation>
</comment>
<feature type="transmembrane region" description="Helical" evidence="6">
    <location>
        <begin position="155"/>
        <end position="175"/>
    </location>
</feature>